<dbReference type="Proteomes" id="UP000653454">
    <property type="component" value="Unassembled WGS sequence"/>
</dbReference>
<dbReference type="SUPFAM" id="SSF53098">
    <property type="entry name" value="Ribonuclease H-like"/>
    <property type="match status" value="1"/>
</dbReference>
<name>A0A8S4GFJ1_PLUXY</name>
<dbReference type="CDD" id="cd09275">
    <property type="entry name" value="RNase_HI_RT_DIRS1"/>
    <property type="match status" value="1"/>
</dbReference>
<evidence type="ECO:0000313" key="2">
    <source>
        <dbReference type="Proteomes" id="UP000653454"/>
    </source>
</evidence>
<proteinExistence type="predicted"/>
<dbReference type="PANTHER" id="PTHR33050:SF7">
    <property type="entry name" value="RIBONUCLEASE H"/>
    <property type="match status" value="1"/>
</dbReference>
<organism evidence="1 2">
    <name type="scientific">Plutella xylostella</name>
    <name type="common">Diamondback moth</name>
    <name type="synonym">Plutella maculipennis</name>
    <dbReference type="NCBI Taxonomy" id="51655"/>
    <lineage>
        <taxon>Eukaryota</taxon>
        <taxon>Metazoa</taxon>
        <taxon>Ecdysozoa</taxon>
        <taxon>Arthropoda</taxon>
        <taxon>Hexapoda</taxon>
        <taxon>Insecta</taxon>
        <taxon>Pterygota</taxon>
        <taxon>Neoptera</taxon>
        <taxon>Endopterygota</taxon>
        <taxon>Lepidoptera</taxon>
        <taxon>Glossata</taxon>
        <taxon>Ditrysia</taxon>
        <taxon>Yponomeutoidea</taxon>
        <taxon>Plutellidae</taxon>
        <taxon>Plutella</taxon>
    </lineage>
</organism>
<comment type="caution">
    <text evidence="1">The sequence shown here is derived from an EMBL/GenBank/DDBJ whole genome shotgun (WGS) entry which is preliminary data.</text>
</comment>
<dbReference type="InterPro" id="IPR052055">
    <property type="entry name" value="Hepadnavirus_pol/RT"/>
</dbReference>
<dbReference type="AlphaFoldDB" id="A0A8S4GFJ1"/>
<accession>A0A8S4GFJ1</accession>
<protein>
    <submittedName>
        <fullName evidence="1">(diamondback moth) hypothetical protein</fullName>
    </submittedName>
</protein>
<dbReference type="EMBL" id="CAJHNJ030000693">
    <property type="protein sequence ID" value="CAG9138601.1"/>
    <property type="molecule type" value="Genomic_DNA"/>
</dbReference>
<sequence length="282" mass="32711">MSNSNYMRRDQQFALQINTDASRTGWGAFCDGRRANGGWKDDELLFHINYLELLAIFMGLKSFANAHSNCSILLRVDNTTALSYINRMGGIKFPHLNDLTKTIWQWCERRNIFIFASYINTRDNIEADEESRKVNEDTEWELSDWAFQTIVRTLGDPEIDLFASRTNAKCTQYISWKPDPDAATVDAFTVSWNPTFFYAFPPFSLILKCLRKIIDDKANGILVFPYWPGQAWFPLLTRMLTSDIVYFQPNENLLRSRFRMHHRLHTSLTLGAATLSGQHLRD</sequence>
<keyword evidence="2" id="KW-1185">Reference proteome</keyword>
<dbReference type="PANTHER" id="PTHR33050">
    <property type="entry name" value="REVERSE TRANSCRIPTASE DOMAIN-CONTAINING PROTEIN"/>
    <property type="match status" value="1"/>
</dbReference>
<gene>
    <name evidence="1" type="ORF">PLXY2_LOCUS16848</name>
</gene>
<dbReference type="InterPro" id="IPR012337">
    <property type="entry name" value="RNaseH-like_sf"/>
</dbReference>
<evidence type="ECO:0000313" key="1">
    <source>
        <dbReference type="EMBL" id="CAG9138601.1"/>
    </source>
</evidence>
<reference evidence="1" key="1">
    <citation type="submission" date="2020-11" db="EMBL/GenBank/DDBJ databases">
        <authorList>
            <person name="Whiteford S."/>
        </authorList>
    </citation>
    <scope>NUCLEOTIDE SEQUENCE</scope>
</reference>